<dbReference type="Proteomes" id="UP001165083">
    <property type="component" value="Unassembled WGS sequence"/>
</dbReference>
<gene>
    <name evidence="13" type="ORF">Plil01_000201800</name>
</gene>
<feature type="coiled-coil region" evidence="10">
    <location>
        <begin position="396"/>
        <end position="423"/>
    </location>
</feature>
<evidence type="ECO:0000256" key="8">
    <source>
        <dbReference type="ARBA" id="ARBA00023204"/>
    </source>
</evidence>
<feature type="domain" description="ERCC4" evidence="12">
    <location>
        <begin position="741"/>
        <end position="821"/>
    </location>
</feature>
<evidence type="ECO:0000256" key="11">
    <source>
        <dbReference type="SAM" id="MobiDB-lite"/>
    </source>
</evidence>
<dbReference type="InterPro" id="IPR006166">
    <property type="entry name" value="ERCC4_domain"/>
</dbReference>
<keyword evidence="8" id="KW-0234">DNA repair</keyword>
<evidence type="ECO:0000313" key="13">
    <source>
        <dbReference type="EMBL" id="GMF11299.1"/>
    </source>
</evidence>
<dbReference type="InterPro" id="IPR010994">
    <property type="entry name" value="RuvA_2-like"/>
</dbReference>
<dbReference type="PANTHER" id="PTHR10150">
    <property type="entry name" value="DNA REPAIR ENDONUCLEASE XPF"/>
    <property type="match status" value="1"/>
</dbReference>
<proteinExistence type="inferred from homology"/>
<evidence type="ECO:0000256" key="2">
    <source>
        <dbReference type="ARBA" id="ARBA00010015"/>
    </source>
</evidence>
<dbReference type="SUPFAM" id="SSF52980">
    <property type="entry name" value="Restriction endonuclease-like"/>
    <property type="match status" value="1"/>
</dbReference>
<dbReference type="OrthoDB" id="361020at2759"/>
<dbReference type="Gene3D" id="1.10.150.20">
    <property type="entry name" value="5' to 3' exonuclease, C-terminal subdomain"/>
    <property type="match status" value="1"/>
</dbReference>
<evidence type="ECO:0000256" key="10">
    <source>
        <dbReference type="SAM" id="Coils"/>
    </source>
</evidence>
<keyword evidence="10" id="KW-0175">Coiled coil</keyword>
<dbReference type="GO" id="GO:0000724">
    <property type="term" value="P:double-strand break repair via homologous recombination"/>
    <property type="evidence" value="ECO:0007669"/>
    <property type="project" value="TreeGrafter"/>
</dbReference>
<evidence type="ECO:0000256" key="6">
    <source>
        <dbReference type="ARBA" id="ARBA00022801"/>
    </source>
</evidence>
<organism evidence="13 14">
    <name type="scientific">Phytophthora lilii</name>
    <dbReference type="NCBI Taxonomy" id="2077276"/>
    <lineage>
        <taxon>Eukaryota</taxon>
        <taxon>Sar</taxon>
        <taxon>Stramenopiles</taxon>
        <taxon>Oomycota</taxon>
        <taxon>Peronosporomycetes</taxon>
        <taxon>Peronosporales</taxon>
        <taxon>Peronosporaceae</taxon>
        <taxon>Phytophthora</taxon>
    </lineage>
</organism>
<dbReference type="Pfam" id="PF02732">
    <property type="entry name" value="ERCC4"/>
    <property type="match status" value="1"/>
</dbReference>
<dbReference type="GO" id="GO:1901255">
    <property type="term" value="P:nucleotide-excision repair involved in interstrand cross-link repair"/>
    <property type="evidence" value="ECO:0007669"/>
    <property type="project" value="TreeGrafter"/>
</dbReference>
<dbReference type="InterPro" id="IPR011335">
    <property type="entry name" value="Restrct_endonuc-II-like"/>
</dbReference>
<evidence type="ECO:0000256" key="1">
    <source>
        <dbReference type="ARBA" id="ARBA00004123"/>
    </source>
</evidence>
<feature type="region of interest" description="Disordered" evidence="11">
    <location>
        <begin position="580"/>
        <end position="603"/>
    </location>
</feature>
<keyword evidence="7" id="KW-0238">DNA-binding</keyword>
<dbReference type="SMART" id="SM00891">
    <property type="entry name" value="ERCC4"/>
    <property type="match status" value="1"/>
</dbReference>
<protein>
    <submittedName>
        <fullName evidence="13">Unnamed protein product</fullName>
    </submittedName>
</protein>
<accession>A0A9W6TF44</accession>
<keyword evidence="5" id="KW-0227">DNA damage</keyword>
<keyword evidence="3" id="KW-0540">Nuclease</keyword>
<evidence type="ECO:0000256" key="7">
    <source>
        <dbReference type="ARBA" id="ARBA00023125"/>
    </source>
</evidence>
<dbReference type="PANTHER" id="PTHR10150:SF0">
    <property type="entry name" value="DNA REPAIR ENDONUCLEASE XPF"/>
    <property type="match status" value="1"/>
</dbReference>
<keyword evidence="6" id="KW-0378">Hydrolase</keyword>
<dbReference type="GO" id="GO:0003697">
    <property type="term" value="F:single-stranded DNA binding"/>
    <property type="evidence" value="ECO:0007669"/>
    <property type="project" value="TreeGrafter"/>
</dbReference>
<keyword evidence="9" id="KW-0539">Nucleus</keyword>
<dbReference type="InterPro" id="IPR047520">
    <property type="entry name" value="XPF_nuclease"/>
</dbReference>
<evidence type="ECO:0000256" key="3">
    <source>
        <dbReference type="ARBA" id="ARBA00022722"/>
    </source>
</evidence>
<comment type="subcellular location">
    <subcellularLocation>
        <location evidence="1">Nucleus</location>
    </subcellularLocation>
</comment>
<dbReference type="GO" id="GO:0000014">
    <property type="term" value="F:single-stranded DNA endodeoxyribonuclease activity"/>
    <property type="evidence" value="ECO:0007669"/>
    <property type="project" value="TreeGrafter"/>
</dbReference>
<evidence type="ECO:0000313" key="14">
    <source>
        <dbReference type="Proteomes" id="UP001165083"/>
    </source>
</evidence>
<name>A0A9W6TF44_9STRA</name>
<dbReference type="SUPFAM" id="SSF47781">
    <property type="entry name" value="RuvA domain 2-like"/>
    <property type="match status" value="1"/>
</dbReference>
<dbReference type="CDD" id="cd20078">
    <property type="entry name" value="XPF_nuclease_XPF_euk"/>
    <property type="match status" value="1"/>
</dbReference>
<reference evidence="13" key="1">
    <citation type="submission" date="2023-04" db="EMBL/GenBank/DDBJ databases">
        <title>Phytophthora lilii NBRC 32176.</title>
        <authorList>
            <person name="Ichikawa N."/>
            <person name="Sato H."/>
            <person name="Tonouchi N."/>
        </authorList>
    </citation>
    <scope>NUCLEOTIDE SEQUENCE</scope>
    <source>
        <strain evidence="13">NBRC 32176</strain>
    </source>
</reference>
<comment type="caution">
    <text evidence="13">The sequence shown here is derived from an EMBL/GenBank/DDBJ whole genome shotgun (WGS) entry which is preliminary data.</text>
</comment>
<dbReference type="AlphaFoldDB" id="A0A9W6TF44"/>
<keyword evidence="14" id="KW-1185">Reference proteome</keyword>
<dbReference type="EMBL" id="BSXW01000072">
    <property type="protein sequence ID" value="GMF11299.1"/>
    <property type="molecule type" value="Genomic_DNA"/>
</dbReference>
<dbReference type="GO" id="GO:0003684">
    <property type="term" value="F:damaged DNA binding"/>
    <property type="evidence" value="ECO:0007669"/>
    <property type="project" value="TreeGrafter"/>
</dbReference>
<dbReference type="GO" id="GO:0000110">
    <property type="term" value="C:nucleotide-excision repair factor 1 complex"/>
    <property type="evidence" value="ECO:0007669"/>
    <property type="project" value="TreeGrafter"/>
</dbReference>
<sequence>MAEVEVVDLSVDAGAVLSSLAARWLPFERDMVEELYAQDGVLVLGRGLGLLRVLASFVRLYCSPRSLVLCLNANEQAATLRRLVLALGLDRRLLPRVVDARNNLNERQQMYKRGGVFFVTARILVVDLLSNHVDPGIISGLLVNDAHHVTETSIEAFILRLYRERNREGFIKGFCDDSVALSSGFNRVEQVLKHLYVRNVFLYPRFHVAINSCLEKHQPDVYEIEVAFSPSMKIMQEALLVALEATVKELQRSTKALDAADLTMDKALAKSFSSFIRRQLDPLWHKLPAKIKQLVGDLATLRQLLAYLPRYDAISYYSFLVNYQTMNGQQRFPSPWLFTDAADRLLTAAKERLYQIVDKKTKKPINLRQVASSSNGNSASSDNAELKLVLEQNPKWDALQEILDEVHEELQQAQKNKKRQDQGRLAAGGASVLVMVKDERTCAQLREFLSLGAQEMMRRRFGHYLLQKESITKQKGGSIASLSLEQRLLLEAAAKLRTDELYTEHEEATSTKAKSKQRAGGTQGKAKKRVRDESSTSNYGDVQVHATDVSSFGLSAAELEAITTAQEKYEHDSTSKRLFDGRLRADNGVSSSRDKPSGTPNLSLEVVDPLDSVVLCTYEQATQHGYGASAFLEDLMPSCIVLYDPDMAFIREVEVFHASHIAPLEIYFMMYDESTEQQSYLTEIQREKRAFDKLIHQKAHLMMPANVYDLPLHMKLRQQTVEYSMDTRTGGRAKSHRAGVKVVVDVREFRSALPSMLHKEGLFVLPVTLEIGDYILSPEICVERKSISDLFGSLNSGRLFNQAESMRRFYKTPVLLIEFTQGKAFSLQDVSELGPEINATNIVSKLTLLILHFPSLRMLWSRSPHATVDLFKIIKKYQDEPDMEAAAALGNGLPMDDSAAQNNSGEGGLASNYYNTSSIDVLKKLPGINEHNFRKVLASVKNLAELSSMTLDELTELLGKSNGKKLHAFFNTKA</sequence>
<keyword evidence="4" id="KW-0255">Endonuclease</keyword>
<evidence type="ECO:0000256" key="5">
    <source>
        <dbReference type="ARBA" id="ARBA00022763"/>
    </source>
</evidence>
<evidence type="ECO:0000259" key="12">
    <source>
        <dbReference type="SMART" id="SM00891"/>
    </source>
</evidence>
<dbReference type="Gene3D" id="3.40.50.10130">
    <property type="match status" value="1"/>
</dbReference>
<dbReference type="FunFam" id="3.40.50.10130:FF:000002">
    <property type="entry name" value="DNA repair endonuclease XPF"/>
    <property type="match status" value="1"/>
</dbReference>
<dbReference type="GO" id="GO:0000712">
    <property type="term" value="P:resolution of meiotic recombination intermediates"/>
    <property type="evidence" value="ECO:0007669"/>
    <property type="project" value="TreeGrafter"/>
</dbReference>
<comment type="similarity">
    <text evidence="2">Belongs to the XPF family.</text>
</comment>
<evidence type="ECO:0000256" key="9">
    <source>
        <dbReference type="ARBA" id="ARBA00023242"/>
    </source>
</evidence>
<feature type="region of interest" description="Disordered" evidence="11">
    <location>
        <begin position="502"/>
        <end position="542"/>
    </location>
</feature>
<evidence type="ECO:0000256" key="4">
    <source>
        <dbReference type="ARBA" id="ARBA00022759"/>
    </source>
</evidence>